<comment type="caution">
    <text evidence="1">The sequence shown here is derived from an EMBL/GenBank/DDBJ whole genome shotgun (WGS) entry which is preliminary data.</text>
</comment>
<protein>
    <submittedName>
        <fullName evidence="1">Uncharacterized protein</fullName>
    </submittedName>
</protein>
<accession>X0WYE9</accession>
<name>X0WYE9_9ZZZZ</name>
<dbReference type="SUPFAM" id="SSF52935">
    <property type="entry name" value="PK C-terminal domain-like"/>
    <property type="match status" value="1"/>
</dbReference>
<sequence length="144" mass="15599">MRKDIIYFEKAGPQNTDELLTLAKERAEELGIKDVVVATSHGGTAVKVQEVFGDPKFNVVAVTICEGFKDKGWTISDSERAKLTERGINVLTSIHALGADVASAFTDKYGGGYLVRAIRDTLYRFGQGMKVCVEIVLMAADAGL</sequence>
<dbReference type="EMBL" id="BARS01048388">
    <property type="protein sequence ID" value="GAG35954.1"/>
    <property type="molecule type" value="Genomic_DNA"/>
</dbReference>
<dbReference type="Gene3D" id="3.40.1380.20">
    <property type="entry name" value="Pyruvate kinase, C-terminal domain"/>
    <property type="match status" value="1"/>
</dbReference>
<dbReference type="AlphaFoldDB" id="X0WYE9"/>
<feature type="non-terminal residue" evidence="1">
    <location>
        <position position="144"/>
    </location>
</feature>
<reference evidence="1" key="1">
    <citation type="journal article" date="2014" name="Front. Microbiol.">
        <title>High frequency of phylogenetically diverse reductive dehalogenase-homologous genes in deep subseafloor sedimentary metagenomes.</title>
        <authorList>
            <person name="Kawai M."/>
            <person name="Futagami T."/>
            <person name="Toyoda A."/>
            <person name="Takaki Y."/>
            <person name="Nishi S."/>
            <person name="Hori S."/>
            <person name="Arai W."/>
            <person name="Tsubouchi T."/>
            <person name="Morono Y."/>
            <person name="Uchiyama I."/>
            <person name="Ito T."/>
            <person name="Fujiyama A."/>
            <person name="Inagaki F."/>
            <person name="Takami H."/>
        </authorList>
    </citation>
    <scope>NUCLEOTIDE SEQUENCE</scope>
    <source>
        <strain evidence="1">Expedition CK06-06</strain>
    </source>
</reference>
<evidence type="ECO:0000313" key="1">
    <source>
        <dbReference type="EMBL" id="GAG35954.1"/>
    </source>
</evidence>
<dbReference type="InterPro" id="IPR036918">
    <property type="entry name" value="Pyrv_Knase_C_sf"/>
</dbReference>
<proteinExistence type="predicted"/>
<organism evidence="1">
    <name type="scientific">marine sediment metagenome</name>
    <dbReference type="NCBI Taxonomy" id="412755"/>
    <lineage>
        <taxon>unclassified sequences</taxon>
        <taxon>metagenomes</taxon>
        <taxon>ecological metagenomes</taxon>
    </lineage>
</organism>
<gene>
    <name evidence="1" type="ORF">S01H1_72533</name>
</gene>